<reference evidence="2 3" key="1">
    <citation type="submission" date="2015-08" db="EMBL/GenBank/DDBJ databases">
        <title>Draft genome sequence of cellulolytic and xylanolytic Paenibacillus sp. A59, isolated from a decaying forest soil from Patagonia, Argentina.</title>
        <authorList>
            <person name="Ghio S."/>
            <person name="Caceres A.M."/>
            <person name="Talia P."/>
            <person name="Grasso D."/>
            <person name="Campos E."/>
        </authorList>
    </citation>
    <scope>NUCLEOTIDE SEQUENCE [LARGE SCALE GENOMIC DNA]</scope>
    <source>
        <strain evidence="2 3">A59</strain>
    </source>
</reference>
<dbReference type="PATRIC" id="fig|1705561.3.peg.1048"/>
<dbReference type="Proteomes" id="UP000037688">
    <property type="component" value="Unassembled WGS sequence"/>
</dbReference>
<dbReference type="InterPro" id="IPR043129">
    <property type="entry name" value="ATPase_NBD"/>
</dbReference>
<dbReference type="EMBL" id="LITU01000042">
    <property type="protein sequence ID" value="KOY17214.1"/>
    <property type="molecule type" value="Genomic_DNA"/>
</dbReference>
<feature type="domain" description="ATPase BadF/BadG/BcrA/BcrD type" evidence="1">
    <location>
        <begin position="5"/>
        <end position="310"/>
    </location>
</feature>
<proteinExistence type="predicted"/>
<evidence type="ECO:0000313" key="2">
    <source>
        <dbReference type="EMBL" id="KOY17214.1"/>
    </source>
</evidence>
<dbReference type="OrthoDB" id="9772633at2"/>
<dbReference type="InterPro" id="IPR002731">
    <property type="entry name" value="ATPase_BadF"/>
</dbReference>
<gene>
    <name evidence="2" type="ORF">AMS66_06635</name>
</gene>
<protein>
    <recommendedName>
        <fullName evidence="1">ATPase BadF/BadG/BcrA/BcrD type domain-containing protein</fullName>
    </recommendedName>
</protein>
<organism evidence="2 3">
    <name type="scientific">Paenibacillus xylanivorans</name>
    <dbReference type="NCBI Taxonomy" id="1705561"/>
    <lineage>
        <taxon>Bacteria</taxon>
        <taxon>Bacillati</taxon>
        <taxon>Bacillota</taxon>
        <taxon>Bacilli</taxon>
        <taxon>Bacillales</taxon>
        <taxon>Paenibacillaceae</taxon>
        <taxon>Paenibacillus</taxon>
    </lineage>
</organism>
<name>A0A0N0C5H5_9BACL</name>
<keyword evidence="3" id="KW-1185">Reference proteome</keyword>
<evidence type="ECO:0000313" key="3">
    <source>
        <dbReference type="Proteomes" id="UP000037688"/>
    </source>
</evidence>
<dbReference type="Pfam" id="PF01869">
    <property type="entry name" value="BcrAD_BadFG"/>
    <property type="match status" value="1"/>
</dbReference>
<evidence type="ECO:0000259" key="1">
    <source>
        <dbReference type="Pfam" id="PF01869"/>
    </source>
</evidence>
<dbReference type="CDD" id="cd24007">
    <property type="entry name" value="ASKHA_NBD_eukNAGK-like"/>
    <property type="match status" value="1"/>
</dbReference>
<accession>A0A0N0C5H5</accession>
<dbReference type="PANTHER" id="PTHR43190:SF3">
    <property type="entry name" value="N-ACETYL-D-GLUCOSAMINE KINASE"/>
    <property type="match status" value="1"/>
</dbReference>
<comment type="caution">
    <text evidence="2">The sequence shown here is derived from an EMBL/GenBank/DDBJ whole genome shotgun (WGS) entry which is preliminary data.</text>
</comment>
<dbReference type="SUPFAM" id="SSF53067">
    <property type="entry name" value="Actin-like ATPase domain"/>
    <property type="match status" value="2"/>
</dbReference>
<dbReference type="InterPro" id="IPR052519">
    <property type="entry name" value="Euk-type_GlcNAc_Kinase"/>
</dbReference>
<dbReference type="Gene3D" id="3.30.420.40">
    <property type="match status" value="2"/>
</dbReference>
<dbReference type="RefSeq" id="WP_053780046.1">
    <property type="nucleotide sequence ID" value="NZ_LITU01000042.1"/>
</dbReference>
<sequence>MRVYVGVDGGGTNTDAAIISEFGEILARLSGGPTNPHSVPPEQALFELQRVLEQLFNLRSDLSTNCEGICLGMSGVDTIQERQLIADAVNNYMKNSNRHKSDACPVWVVSEGEIALMASLGHTHGVLCISGTGSIVYGFTHEGERYRAGGWGHLLGDEGSGYRIGQRALQAVMQSYDGVLPPTRLSPLLIKKLNLRDISELKARVYQADWGKTETASIARLAIEAAESGDEAARALIIDEAGQLADTAKALIARHPEFASAQVVLSGSLFRYAALFRNTFIQKLSGYYEELDFVYREDAPAPAVGAAQLARRRCSLNESF</sequence>
<dbReference type="PANTHER" id="PTHR43190">
    <property type="entry name" value="N-ACETYL-D-GLUCOSAMINE KINASE"/>
    <property type="match status" value="1"/>
</dbReference>
<dbReference type="AlphaFoldDB" id="A0A0N0C5H5"/>